<dbReference type="PANTHER" id="PTHR43792:SF13">
    <property type="entry name" value="ACETYLTRANSFERASE"/>
    <property type="match status" value="1"/>
</dbReference>
<accession>A0ABS2N2B6</accession>
<keyword evidence="3" id="KW-1185">Reference proteome</keyword>
<dbReference type="Pfam" id="PF13302">
    <property type="entry name" value="Acetyltransf_3"/>
    <property type="match status" value="1"/>
</dbReference>
<gene>
    <name evidence="2" type="ORF">JOC48_002755</name>
</gene>
<dbReference type="InterPro" id="IPR051531">
    <property type="entry name" value="N-acetyltransferase"/>
</dbReference>
<evidence type="ECO:0000313" key="3">
    <source>
        <dbReference type="Proteomes" id="UP001296943"/>
    </source>
</evidence>
<dbReference type="SUPFAM" id="SSF55729">
    <property type="entry name" value="Acyl-CoA N-acyltransferases (Nat)"/>
    <property type="match status" value="1"/>
</dbReference>
<dbReference type="InterPro" id="IPR000182">
    <property type="entry name" value="GNAT_dom"/>
</dbReference>
<dbReference type="InterPro" id="IPR016181">
    <property type="entry name" value="Acyl_CoA_acyltransferase"/>
</dbReference>
<dbReference type="PANTHER" id="PTHR43792">
    <property type="entry name" value="GNAT FAMILY, PUTATIVE (AFU_ORTHOLOGUE AFUA_3G00765)-RELATED-RELATED"/>
    <property type="match status" value="1"/>
</dbReference>
<proteinExistence type="predicted"/>
<dbReference type="EC" id="2.3.1.267" evidence="2"/>
<sequence>MEMEHVEGRRIYLEPIDLIGGRLLLTDLPGFFRKYNLPRDHQFPSVGLKASLPFYLEKYEKENVNLGIGPWIIRNKQQRKLIGEVIVNKDVNENSLDIGYYIIPHARNKGYATEAVDVITQWIFSLNYQLVTASCEKKNIPSQKVLYKNGFKKVTMDKSFIFFEKRG</sequence>
<dbReference type="RefSeq" id="WP_204500522.1">
    <property type="nucleotide sequence ID" value="NZ_JAFBDR010000015.1"/>
</dbReference>
<dbReference type="PROSITE" id="PS51186">
    <property type="entry name" value="GNAT"/>
    <property type="match status" value="1"/>
</dbReference>
<dbReference type="EMBL" id="JAFBDR010000015">
    <property type="protein sequence ID" value="MBM7572252.1"/>
    <property type="molecule type" value="Genomic_DNA"/>
</dbReference>
<dbReference type="Proteomes" id="UP001296943">
    <property type="component" value="Unassembled WGS sequence"/>
</dbReference>
<dbReference type="Gene3D" id="3.40.630.30">
    <property type="match status" value="1"/>
</dbReference>
<protein>
    <submittedName>
        <fullName evidence="2">Ribosomal-protein-alanine N-acetyltransferase</fullName>
        <ecNumber evidence="2">2.3.1.267</ecNumber>
    </submittedName>
</protein>
<keyword evidence="2" id="KW-0808">Transferase</keyword>
<name>A0ABS2N2B6_9BACI</name>
<keyword evidence="2" id="KW-0012">Acyltransferase</keyword>
<comment type="caution">
    <text evidence="2">The sequence shown here is derived from an EMBL/GenBank/DDBJ whole genome shotgun (WGS) entry which is preliminary data.</text>
</comment>
<feature type="domain" description="N-acetyltransferase" evidence="1">
    <location>
        <begin position="19"/>
        <end position="167"/>
    </location>
</feature>
<evidence type="ECO:0000259" key="1">
    <source>
        <dbReference type="PROSITE" id="PS51186"/>
    </source>
</evidence>
<organism evidence="2 3">
    <name type="scientific">Aquibacillus albus</name>
    <dbReference type="NCBI Taxonomy" id="1168171"/>
    <lineage>
        <taxon>Bacteria</taxon>
        <taxon>Bacillati</taxon>
        <taxon>Bacillota</taxon>
        <taxon>Bacilli</taxon>
        <taxon>Bacillales</taxon>
        <taxon>Bacillaceae</taxon>
        <taxon>Aquibacillus</taxon>
    </lineage>
</organism>
<evidence type="ECO:0000313" key="2">
    <source>
        <dbReference type="EMBL" id="MBM7572252.1"/>
    </source>
</evidence>
<reference evidence="2 3" key="1">
    <citation type="submission" date="2021-01" db="EMBL/GenBank/DDBJ databases">
        <title>Genomic Encyclopedia of Type Strains, Phase IV (KMG-IV): sequencing the most valuable type-strain genomes for metagenomic binning, comparative biology and taxonomic classification.</title>
        <authorList>
            <person name="Goeker M."/>
        </authorList>
    </citation>
    <scope>NUCLEOTIDE SEQUENCE [LARGE SCALE GENOMIC DNA]</scope>
    <source>
        <strain evidence="2 3">DSM 23711</strain>
    </source>
</reference>
<dbReference type="GO" id="GO:0008999">
    <property type="term" value="F:protein-N-terminal-alanine acetyltransferase activity"/>
    <property type="evidence" value="ECO:0007669"/>
    <property type="project" value="UniProtKB-EC"/>
</dbReference>